<keyword evidence="2 5" id="KW-0689">Ribosomal protein</keyword>
<dbReference type="GO" id="GO:0003735">
    <property type="term" value="F:structural constituent of ribosome"/>
    <property type="evidence" value="ECO:0007669"/>
    <property type="project" value="InterPro"/>
</dbReference>
<dbReference type="GO" id="GO:0019843">
    <property type="term" value="F:rRNA binding"/>
    <property type="evidence" value="ECO:0007669"/>
    <property type="project" value="UniProtKB-UniRule"/>
</dbReference>
<comment type="function">
    <text evidence="5">Forms part of the polypeptide exit tunnel.</text>
</comment>
<dbReference type="EMBL" id="LCFD01000006">
    <property type="protein sequence ID" value="KKS86878.1"/>
    <property type="molecule type" value="Genomic_DNA"/>
</dbReference>
<dbReference type="GO" id="GO:0005840">
    <property type="term" value="C:ribosome"/>
    <property type="evidence" value="ECO:0007669"/>
    <property type="project" value="UniProtKB-KW"/>
</dbReference>
<reference evidence="6 7" key="1">
    <citation type="journal article" date="2015" name="Nature">
        <title>rRNA introns, odd ribosomes, and small enigmatic genomes across a large radiation of phyla.</title>
        <authorList>
            <person name="Brown C.T."/>
            <person name="Hug L.A."/>
            <person name="Thomas B.C."/>
            <person name="Sharon I."/>
            <person name="Castelle C.J."/>
            <person name="Singh A."/>
            <person name="Wilkins M.J."/>
            <person name="Williams K.H."/>
            <person name="Banfield J.F."/>
        </authorList>
    </citation>
    <scope>NUCLEOTIDE SEQUENCE [LARGE SCALE GENOMIC DNA]</scope>
</reference>
<dbReference type="PATRIC" id="fig|1618446.3.peg.740"/>
<dbReference type="PANTHER" id="PTHR10746">
    <property type="entry name" value="50S RIBOSOMAL PROTEIN L4"/>
    <property type="match status" value="1"/>
</dbReference>
<keyword evidence="5" id="KW-0699">rRNA-binding</keyword>
<dbReference type="STRING" id="1618446.UV61_C0006G0079"/>
<evidence type="ECO:0000256" key="4">
    <source>
        <dbReference type="ARBA" id="ARBA00035244"/>
    </source>
</evidence>
<gene>
    <name evidence="5" type="primary">rplD</name>
    <name evidence="6" type="ORF">UV61_C0006G0079</name>
</gene>
<comment type="similarity">
    <text evidence="1 5">Belongs to the universal ribosomal protein uL4 family.</text>
</comment>
<comment type="caution">
    <text evidence="6">The sequence shown here is derived from an EMBL/GenBank/DDBJ whole genome shotgun (WGS) entry which is preliminary data.</text>
</comment>
<sequence length="239" mass="26206">MPVKKTVAKKSPEIPQKTVVKARTLEKAVAVTLAHFDISGEKKTAVKMPAELVDKQVAPTLVEQMARVHLANQRQGTLSTKTRSEVTGSTRKIYRQKGTGRARHGSITAPIFVGGGIVFGPKPRDFSLKLPQKMRRKVLRGLLTTRAQDGNLSIVSGLGEVSGKTRDLVAMLKKIKIWGKSLLVVIVPEMKLVVRSGRNIEKVTVRPVNTLSAWDILASEQTVFAKEALDILTKNLSQK</sequence>
<evidence type="ECO:0000256" key="5">
    <source>
        <dbReference type="HAMAP-Rule" id="MF_01328"/>
    </source>
</evidence>
<protein>
    <recommendedName>
        <fullName evidence="4 5">Large ribosomal subunit protein uL4</fullName>
    </recommendedName>
</protein>
<keyword evidence="5" id="KW-0694">RNA-binding</keyword>
<name>A0A0G1FJ49_9BACT</name>
<dbReference type="InterPro" id="IPR013005">
    <property type="entry name" value="Ribosomal_uL4-like"/>
</dbReference>
<dbReference type="PANTHER" id="PTHR10746:SF6">
    <property type="entry name" value="LARGE RIBOSOMAL SUBUNIT PROTEIN UL4M"/>
    <property type="match status" value="1"/>
</dbReference>
<comment type="function">
    <text evidence="5">One of the primary rRNA binding proteins, this protein initially binds near the 5'-end of the 23S rRNA. It is important during the early stages of 50S assembly. It makes multiple contacts with different domains of the 23S rRNA in the assembled 50S subunit and ribosome.</text>
</comment>
<dbReference type="Proteomes" id="UP000034050">
    <property type="component" value="Unassembled WGS sequence"/>
</dbReference>
<evidence type="ECO:0000256" key="3">
    <source>
        <dbReference type="ARBA" id="ARBA00023274"/>
    </source>
</evidence>
<proteinExistence type="inferred from homology"/>
<dbReference type="GO" id="GO:0006412">
    <property type="term" value="P:translation"/>
    <property type="evidence" value="ECO:0007669"/>
    <property type="project" value="UniProtKB-UniRule"/>
</dbReference>
<keyword evidence="3 5" id="KW-0687">Ribonucleoprotein</keyword>
<evidence type="ECO:0000256" key="1">
    <source>
        <dbReference type="ARBA" id="ARBA00010528"/>
    </source>
</evidence>
<organism evidence="6 7">
    <name type="scientific">Candidatus Gottesmanbacteria bacterium GW2011_GWB1_43_11</name>
    <dbReference type="NCBI Taxonomy" id="1618446"/>
    <lineage>
        <taxon>Bacteria</taxon>
        <taxon>Candidatus Gottesmaniibacteriota</taxon>
    </lineage>
</organism>
<dbReference type="GO" id="GO:1990904">
    <property type="term" value="C:ribonucleoprotein complex"/>
    <property type="evidence" value="ECO:0007669"/>
    <property type="project" value="UniProtKB-KW"/>
</dbReference>
<dbReference type="InterPro" id="IPR023574">
    <property type="entry name" value="Ribosomal_uL4_dom_sf"/>
</dbReference>
<dbReference type="SUPFAM" id="SSF52166">
    <property type="entry name" value="Ribosomal protein L4"/>
    <property type="match status" value="1"/>
</dbReference>
<dbReference type="Gene3D" id="3.40.1370.10">
    <property type="match status" value="1"/>
</dbReference>
<dbReference type="Pfam" id="PF00573">
    <property type="entry name" value="Ribosomal_L4"/>
    <property type="match status" value="1"/>
</dbReference>
<dbReference type="HAMAP" id="MF_01328_B">
    <property type="entry name" value="Ribosomal_uL4_B"/>
    <property type="match status" value="1"/>
</dbReference>
<accession>A0A0G1FJ49</accession>
<comment type="subunit">
    <text evidence="5">Part of the 50S ribosomal subunit.</text>
</comment>
<dbReference type="AlphaFoldDB" id="A0A0G1FJ49"/>
<evidence type="ECO:0000313" key="6">
    <source>
        <dbReference type="EMBL" id="KKS86878.1"/>
    </source>
</evidence>
<evidence type="ECO:0000313" key="7">
    <source>
        <dbReference type="Proteomes" id="UP000034050"/>
    </source>
</evidence>
<evidence type="ECO:0000256" key="2">
    <source>
        <dbReference type="ARBA" id="ARBA00022980"/>
    </source>
</evidence>
<dbReference type="NCBIfam" id="TIGR03953">
    <property type="entry name" value="rplD_bact"/>
    <property type="match status" value="1"/>
</dbReference>
<dbReference type="InterPro" id="IPR002136">
    <property type="entry name" value="Ribosomal_uL4"/>
</dbReference>